<protein>
    <submittedName>
        <fullName evidence="2">Subtilisin-like serine peptidase serine peptidase clan SB family S8-like protein</fullName>
    </submittedName>
</protein>
<gene>
    <name evidence="2" type="ORF">ABL78_5826</name>
</gene>
<keyword evidence="1" id="KW-0472">Membrane</keyword>
<dbReference type="Proteomes" id="UP000038009">
    <property type="component" value="Unassembled WGS sequence"/>
</dbReference>
<evidence type="ECO:0000313" key="2">
    <source>
        <dbReference type="EMBL" id="KPI85101.1"/>
    </source>
</evidence>
<reference evidence="2 3" key="1">
    <citation type="journal article" date="2015" name="PLoS Pathog.">
        <title>Leptomonas seymouri: Adaptations to the Dixenous Life Cycle Analyzed by Genome Sequencing, Transcriptome Profiling and Co-infection with Leishmania donovani.</title>
        <authorList>
            <person name="Kraeva N."/>
            <person name="Butenko A."/>
            <person name="Hlavacova J."/>
            <person name="Kostygov A."/>
            <person name="Myskova J."/>
            <person name="Grybchuk D."/>
            <person name="Lestinova T."/>
            <person name="Votypka J."/>
            <person name="Volf P."/>
            <person name="Opperdoes F."/>
            <person name="Flegontov P."/>
            <person name="Lukes J."/>
            <person name="Yurchenko V."/>
        </authorList>
    </citation>
    <scope>NUCLEOTIDE SEQUENCE [LARGE SCALE GENOMIC DNA]</scope>
    <source>
        <strain evidence="2 3">ATCC 30220</strain>
    </source>
</reference>
<accession>A0A0N1I489</accession>
<keyword evidence="1" id="KW-1133">Transmembrane helix</keyword>
<name>A0A0N1I489_LEPSE</name>
<feature type="transmembrane region" description="Helical" evidence="1">
    <location>
        <begin position="39"/>
        <end position="60"/>
    </location>
</feature>
<keyword evidence="1" id="KW-0812">Transmembrane</keyword>
<evidence type="ECO:0000313" key="3">
    <source>
        <dbReference type="Proteomes" id="UP000038009"/>
    </source>
</evidence>
<keyword evidence="3" id="KW-1185">Reference proteome</keyword>
<sequence>MRFLKSKQKVYTSDSAAINQSEDVGVEGKRYPIHALGRVIALHPSTMLLTFLLPLVFFIVGCIKIQPDLSCAVDDYQISSKVPVRKDALMINAVLDQWSAALTGENFMNMIRSTDHQRTIVQDTLELRAVIDLPALMEFAKMQNMDNKTRDRYGNFLTEEVFRVYRAVEQLITMQDGYEDVCFTNNLRDGVVSNVYPVCTPVASITQYIYPVWDVLEWNMNGTGSVYQLNYLPRLFSNPSYGWFFDNNFSTLNPVARQLRSQYTFGSSKGQSKRDYLRHMRKFLPRLIASVNRGEFVSLGFAHFYLGGGTSQNLLAQMACDSEYYKVGVAA</sequence>
<dbReference type="OrthoDB" id="260818at2759"/>
<comment type="caution">
    <text evidence="2">The sequence shown here is derived from an EMBL/GenBank/DDBJ whole genome shotgun (WGS) entry which is preliminary data.</text>
</comment>
<dbReference type="VEuPathDB" id="TriTrypDB:Lsey_0208_0010"/>
<dbReference type="AlphaFoldDB" id="A0A0N1I489"/>
<feature type="non-terminal residue" evidence="2">
    <location>
        <position position="331"/>
    </location>
</feature>
<proteinExistence type="predicted"/>
<organism evidence="2 3">
    <name type="scientific">Leptomonas seymouri</name>
    <dbReference type="NCBI Taxonomy" id="5684"/>
    <lineage>
        <taxon>Eukaryota</taxon>
        <taxon>Discoba</taxon>
        <taxon>Euglenozoa</taxon>
        <taxon>Kinetoplastea</taxon>
        <taxon>Metakinetoplastina</taxon>
        <taxon>Trypanosomatida</taxon>
        <taxon>Trypanosomatidae</taxon>
        <taxon>Leishmaniinae</taxon>
        <taxon>Leptomonas</taxon>
    </lineage>
</organism>
<evidence type="ECO:0000256" key="1">
    <source>
        <dbReference type="SAM" id="Phobius"/>
    </source>
</evidence>
<dbReference type="EMBL" id="LJSK01000208">
    <property type="protein sequence ID" value="KPI85101.1"/>
    <property type="molecule type" value="Genomic_DNA"/>
</dbReference>